<evidence type="ECO:0000256" key="6">
    <source>
        <dbReference type="ARBA" id="ARBA00022801"/>
    </source>
</evidence>
<keyword evidence="3" id="KW-0548">Nucleotidyltransferase</keyword>
<dbReference type="Gene3D" id="3.30.420.10">
    <property type="entry name" value="Ribonuclease H-like superfamily/Ribonuclease H"/>
    <property type="match status" value="1"/>
</dbReference>
<dbReference type="InterPro" id="IPR012337">
    <property type="entry name" value="RNaseH-like_sf"/>
</dbReference>
<dbReference type="GO" id="GO:0003964">
    <property type="term" value="F:RNA-directed DNA polymerase activity"/>
    <property type="evidence" value="ECO:0007669"/>
    <property type="project" value="UniProtKB-KW"/>
</dbReference>
<dbReference type="SUPFAM" id="SSF53098">
    <property type="entry name" value="Ribonuclease H-like"/>
    <property type="match status" value="1"/>
</dbReference>
<evidence type="ECO:0000256" key="3">
    <source>
        <dbReference type="ARBA" id="ARBA00022695"/>
    </source>
</evidence>
<dbReference type="EC" id="2.7.7.49" evidence="1"/>
<dbReference type="FunFam" id="3.10.20.370:FF:000001">
    <property type="entry name" value="Retrovirus-related Pol polyprotein from transposon 17.6-like protein"/>
    <property type="match status" value="1"/>
</dbReference>
<name>A0A7I4YTI7_HAECO</name>
<feature type="compositionally biased region" description="Low complexity" evidence="8">
    <location>
        <begin position="703"/>
        <end position="723"/>
    </location>
</feature>
<dbReference type="GO" id="GO:0004519">
    <property type="term" value="F:endonuclease activity"/>
    <property type="evidence" value="ECO:0007669"/>
    <property type="project" value="UniProtKB-KW"/>
</dbReference>
<keyword evidence="5" id="KW-0255">Endonuclease</keyword>
<dbReference type="GO" id="GO:0003676">
    <property type="term" value="F:nucleic acid binding"/>
    <property type="evidence" value="ECO:0007669"/>
    <property type="project" value="InterPro"/>
</dbReference>
<dbReference type="PANTHER" id="PTHR37984">
    <property type="entry name" value="PROTEIN CBG26694"/>
    <property type="match status" value="1"/>
</dbReference>
<keyword evidence="11" id="KW-1185">Reference proteome</keyword>
<dbReference type="PROSITE" id="PS50878">
    <property type="entry name" value="RT_POL"/>
    <property type="match status" value="1"/>
</dbReference>
<dbReference type="InterPro" id="IPR001584">
    <property type="entry name" value="Integrase_cat-core"/>
</dbReference>
<evidence type="ECO:0000256" key="1">
    <source>
        <dbReference type="ARBA" id="ARBA00012493"/>
    </source>
</evidence>
<dbReference type="PROSITE" id="PS50994">
    <property type="entry name" value="INTEGRASE"/>
    <property type="match status" value="1"/>
</dbReference>
<feature type="domain" description="Integrase catalytic" evidence="10">
    <location>
        <begin position="439"/>
        <end position="592"/>
    </location>
</feature>
<dbReference type="InterPro" id="IPR043128">
    <property type="entry name" value="Rev_trsase/Diguanyl_cyclase"/>
</dbReference>
<keyword evidence="6" id="KW-0378">Hydrolase</keyword>
<evidence type="ECO:0000256" key="2">
    <source>
        <dbReference type="ARBA" id="ARBA00022679"/>
    </source>
</evidence>
<dbReference type="GO" id="GO:0042575">
    <property type="term" value="C:DNA polymerase complex"/>
    <property type="evidence" value="ECO:0007669"/>
    <property type="project" value="UniProtKB-ARBA"/>
</dbReference>
<dbReference type="OrthoDB" id="5856680at2759"/>
<evidence type="ECO:0000259" key="9">
    <source>
        <dbReference type="PROSITE" id="PS50878"/>
    </source>
</evidence>
<keyword evidence="4" id="KW-0540">Nuclease</keyword>
<dbReference type="InterPro" id="IPR050951">
    <property type="entry name" value="Retrovirus_Pol_polyprotein"/>
</dbReference>
<evidence type="ECO:0000313" key="11">
    <source>
        <dbReference type="Proteomes" id="UP000025227"/>
    </source>
</evidence>
<dbReference type="Pfam" id="PF00665">
    <property type="entry name" value="rve"/>
    <property type="match status" value="1"/>
</dbReference>
<dbReference type="OMA" id="PRRENIH"/>
<dbReference type="GO" id="GO:0015074">
    <property type="term" value="P:DNA integration"/>
    <property type="evidence" value="ECO:0007669"/>
    <property type="project" value="InterPro"/>
</dbReference>
<dbReference type="AlphaFoldDB" id="A0A7I4YTI7"/>
<dbReference type="Gene3D" id="3.30.70.270">
    <property type="match status" value="2"/>
</dbReference>
<dbReference type="SUPFAM" id="SSF56672">
    <property type="entry name" value="DNA/RNA polymerases"/>
    <property type="match status" value="1"/>
</dbReference>
<dbReference type="InterPro" id="IPR041588">
    <property type="entry name" value="Integrase_H2C2"/>
</dbReference>
<dbReference type="Pfam" id="PF17921">
    <property type="entry name" value="Integrase_H2C2"/>
    <property type="match status" value="1"/>
</dbReference>
<evidence type="ECO:0000256" key="8">
    <source>
        <dbReference type="SAM" id="MobiDB-lite"/>
    </source>
</evidence>
<dbReference type="InterPro" id="IPR036397">
    <property type="entry name" value="RNaseH_sf"/>
</dbReference>
<evidence type="ECO:0000313" key="12">
    <source>
        <dbReference type="WBParaSite" id="HCON_00142480-00001"/>
    </source>
</evidence>
<evidence type="ECO:0000256" key="7">
    <source>
        <dbReference type="ARBA" id="ARBA00022918"/>
    </source>
</evidence>
<dbReference type="WBParaSite" id="HCON_00142480-00001">
    <property type="protein sequence ID" value="HCON_00142480-00001"/>
    <property type="gene ID" value="HCON_00142480"/>
</dbReference>
<evidence type="ECO:0000256" key="4">
    <source>
        <dbReference type="ARBA" id="ARBA00022722"/>
    </source>
</evidence>
<sequence length="763" mass="86403">MISGLNGVAAYLDDVIVTGRTLSEHNANLEALFSRIACYGFRVRIDKCHFVMNQLTYLGNVISAAGRRPDPKKIDAIAQMPRPKDSAQVRSFLGLINHYGAFVPKMRQLRAPLDALLKKGASFEWNSECETAFERANEVLTSDLLLTHYDPKLPIIVAADASDYGIGAVISHRYPDGTEKAVYHASRSLTDAEKNYGQIEKEGLALVYAVRKFHRYIYGRHFILLTDHKPLLAIFGSKKGVPAYSANRLQRWRLTLLAYNFDIEYRNTNNFGQAHALSRLIASQSPPEEDVIIAKIARDINAIFHENVNRLPVTAKDVARATAEDDTLRQVLDHIAHNNWPKKPSSTIASYAHLRNDLSNQQGCLLFGSRIIIPRSLQPQTLKMLHEGHPGINRMKSLARSYVFWTRINEDLEKLVRTCTDCQEAAKSPVKNTLCSWPRPDSPWTRIHIDFAGPHEGISYLVIVDAFSKWPEVIPMTSTTTTATLRELNRLFAQFGFPHVIVSDNGTQFTSAEFQNFCRHRGIEHVRSPPFHPQSNGQVERFVDTFKRSLLKMKNHGPTLDALHTFLFTYRNTPCTASPNGRCPAENFLGRRLRNALDLLKPSEPAETSRNYQMEAQFNRRHGAKPRRFEPNDLVYARDFRSNQRTWIPGRIIRRHGRALYDVSVQGAVWERHINQLIPRVSPEAVPELSDTLDVPLEPSRETPTVTSPTSVDTDAAPTTTVTARSPQPTSPTSGYRRSTRIRRPPDFLQIDPYAKSYRGRQS</sequence>
<dbReference type="InterPro" id="IPR000477">
    <property type="entry name" value="RT_dom"/>
</dbReference>
<dbReference type="FunFam" id="3.30.420.10:FF:000131">
    <property type="entry name" value="Protein CBG26278"/>
    <property type="match status" value="1"/>
</dbReference>
<protein>
    <recommendedName>
        <fullName evidence="1">RNA-directed DNA polymerase</fullName>
        <ecNumber evidence="1">2.7.7.49</ecNumber>
    </recommendedName>
</protein>
<dbReference type="Pfam" id="PF00078">
    <property type="entry name" value="RVT_1"/>
    <property type="match status" value="1"/>
</dbReference>
<feature type="domain" description="Reverse transcriptase" evidence="9">
    <location>
        <begin position="1"/>
        <end position="62"/>
    </location>
</feature>
<dbReference type="Pfam" id="PF17917">
    <property type="entry name" value="RT_RNaseH"/>
    <property type="match status" value="1"/>
</dbReference>
<accession>A0A7I4YTI7</accession>
<evidence type="ECO:0000259" key="10">
    <source>
        <dbReference type="PROSITE" id="PS50994"/>
    </source>
</evidence>
<evidence type="ECO:0000256" key="5">
    <source>
        <dbReference type="ARBA" id="ARBA00022759"/>
    </source>
</evidence>
<feature type="region of interest" description="Disordered" evidence="8">
    <location>
        <begin position="685"/>
        <end position="763"/>
    </location>
</feature>
<organism evidence="11 12">
    <name type="scientific">Haemonchus contortus</name>
    <name type="common">Barber pole worm</name>
    <dbReference type="NCBI Taxonomy" id="6289"/>
    <lineage>
        <taxon>Eukaryota</taxon>
        <taxon>Metazoa</taxon>
        <taxon>Ecdysozoa</taxon>
        <taxon>Nematoda</taxon>
        <taxon>Chromadorea</taxon>
        <taxon>Rhabditida</taxon>
        <taxon>Rhabditina</taxon>
        <taxon>Rhabditomorpha</taxon>
        <taxon>Strongyloidea</taxon>
        <taxon>Trichostrongylidae</taxon>
        <taxon>Haemonchus</taxon>
    </lineage>
</organism>
<feature type="compositionally biased region" description="Polar residues" evidence="8">
    <location>
        <begin position="724"/>
        <end position="737"/>
    </location>
</feature>
<dbReference type="FunFam" id="3.30.70.270:FF:000020">
    <property type="entry name" value="Transposon Tf2-6 polyprotein-like Protein"/>
    <property type="match status" value="1"/>
</dbReference>
<dbReference type="InterPro" id="IPR043502">
    <property type="entry name" value="DNA/RNA_pol_sf"/>
</dbReference>
<dbReference type="CDD" id="cd09274">
    <property type="entry name" value="RNase_HI_RT_Ty3"/>
    <property type="match status" value="1"/>
</dbReference>
<dbReference type="Gene3D" id="1.10.340.70">
    <property type="match status" value="1"/>
</dbReference>
<keyword evidence="2" id="KW-0808">Transferase</keyword>
<dbReference type="InterPro" id="IPR041373">
    <property type="entry name" value="RT_RNaseH"/>
</dbReference>
<dbReference type="PANTHER" id="PTHR37984:SF5">
    <property type="entry name" value="PROTEIN NYNRIN-LIKE"/>
    <property type="match status" value="1"/>
</dbReference>
<dbReference type="Proteomes" id="UP000025227">
    <property type="component" value="Unplaced"/>
</dbReference>
<proteinExistence type="predicted"/>
<keyword evidence="7" id="KW-0695">RNA-directed DNA polymerase</keyword>
<reference evidence="12" key="1">
    <citation type="submission" date="2020-12" db="UniProtKB">
        <authorList>
            <consortium name="WormBaseParasite"/>
        </authorList>
    </citation>
    <scope>IDENTIFICATION</scope>
    <source>
        <strain evidence="12">MHco3</strain>
    </source>
</reference>
<dbReference type="FunFam" id="1.10.340.70:FF:000003">
    <property type="entry name" value="Protein CBG25708"/>
    <property type="match status" value="1"/>
</dbReference>